<keyword evidence="8" id="KW-1185">Reference proteome</keyword>
<dbReference type="InterPro" id="IPR001279">
    <property type="entry name" value="Metallo-B-lactamas"/>
</dbReference>
<dbReference type="EMBL" id="JAOPEN010000003">
    <property type="protein sequence ID" value="KAJ4860651.1"/>
    <property type="molecule type" value="Genomic_DNA"/>
</dbReference>
<proteinExistence type="inferred from homology"/>
<evidence type="ECO:0000313" key="7">
    <source>
        <dbReference type="EMBL" id="KAJ4860651.1"/>
    </source>
</evidence>
<dbReference type="SMART" id="SM00849">
    <property type="entry name" value="Lactamase_B"/>
    <property type="match status" value="1"/>
</dbReference>
<comment type="caution">
    <text evidence="7">The sequence shown here is derived from an EMBL/GenBank/DDBJ whole genome shotgun (WGS) entry which is preliminary data.</text>
</comment>
<dbReference type="CDD" id="cd07730">
    <property type="entry name" value="metallo-hydrolase-like_MBL-fold"/>
    <property type="match status" value="1"/>
</dbReference>
<keyword evidence="5" id="KW-0862">Zinc</keyword>
<feature type="domain" description="Metallo-beta-lactamase" evidence="6">
    <location>
        <begin position="44"/>
        <end position="292"/>
    </location>
</feature>
<name>A0A9W9BJI8_9HYPO</name>
<evidence type="ECO:0000256" key="5">
    <source>
        <dbReference type="ARBA" id="ARBA00022833"/>
    </source>
</evidence>
<sequence>MATASSSPPPPGFVTLSALDAGHLSLPEHMFVNNADPVKKNLVPSLSFLIRHASPDGSVTNLVFDLGVKRDLNYSPAQQNELDLWRPLITDTDCAKSLRNGVADAPGGASNGMLLDPTKDIDNIIISHAHWDHTGTPSDFPTATFAVGSGTLDLFKNGAGPAYPSIFFNKDELPALRTVEFPPVAKPPAAAASWAWKPFGDLPNTLDFFGDGSLYVVDTPGHIYGHVNLLARLGERRWAYLAADCCHDRRLVTGEKEIGLYDDGHGGLRSIHTDTEEARRSLERLKTFLKNHGAEGNEVQLILAHDPVWRKENAHACWPGKV</sequence>
<dbReference type="PANTHER" id="PTHR42978:SF2">
    <property type="entry name" value="102 KBASES UNSTABLE REGION: FROM 1 TO 119443"/>
    <property type="match status" value="1"/>
</dbReference>
<dbReference type="PANTHER" id="PTHR42978">
    <property type="entry name" value="QUORUM-QUENCHING LACTONASE YTNP-RELATED-RELATED"/>
    <property type="match status" value="1"/>
</dbReference>
<keyword evidence="4" id="KW-0378">Hydrolase</keyword>
<dbReference type="GO" id="GO:0016787">
    <property type="term" value="F:hydrolase activity"/>
    <property type="evidence" value="ECO:0007669"/>
    <property type="project" value="UniProtKB-KW"/>
</dbReference>
<evidence type="ECO:0000256" key="3">
    <source>
        <dbReference type="ARBA" id="ARBA00022723"/>
    </source>
</evidence>
<comment type="cofactor">
    <cofactor evidence="1">
        <name>Zn(2+)</name>
        <dbReference type="ChEBI" id="CHEBI:29105"/>
    </cofactor>
</comment>
<keyword evidence="3" id="KW-0479">Metal-binding</keyword>
<dbReference type="GeneID" id="80867537"/>
<dbReference type="Proteomes" id="UP001140511">
    <property type="component" value="Unassembled WGS sequence"/>
</dbReference>
<dbReference type="SUPFAM" id="SSF56281">
    <property type="entry name" value="Metallo-hydrolase/oxidoreductase"/>
    <property type="match status" value="1"/>
</dbReference>
<dbReference type="InterPro" id="IPR051013">
    <property type="entry name" value="MBL_superfamily_lactonases"/>
</dbReference>
<protein>
    <submittedName>
        <fullName evidence="7">Metallo-beta-lactamase superfamily domain-containing protein</fullName>
    </submittedName>
</protein>
<dbReference type="Gene3D" id="3.60.15.10">
    <property type="entry name" value="Ribonuclease Z/Hydroxyacylglutathione hydrolase-like"/>
    <property type="match status" value="1"/>
</dbReference>
<evidence type="ECO:0000313" key="8">
    <source>
        <dbReference type="Proteomes" id="UP001140511"/>
    </source>
</evidence>
<comment type="similarity">
    <text evidence="2">Belongs to the metallo-beta-lactamase superfamily.</text>
</comment>
<dbReference type="RefSeq" id="XP_056029707.1">
    <property type="nucleotide sequence ID" value="XM_056172849.1"/>
</dbReference>
<accession>A0A9W9BJI8</accession>
<organism evidence="7 8">
    <name type="scientific">Trichoderma breve</name>
    <dbReference type="NCBI Taxonomy" id="2034170"/>
    <lineage>
        <taxon>Eukaryota</taxon>
        <taxon>Fungi</taxon>
        <taxon>Dikarya</taxon>
        <taxon>Ascomycota</taxon>
        <taxon>Pezizomycotina</taxon>
        <taxon>Sordariomycetes</taxon>
        <taxon>Hypocreomycetidae</taxon>
        <taxon>Hypocreales</taxon>
        <taxon>Hypocreaceae</taxon>
        <taxon>Trichoderma</taxon>
    </lineage>
</organism>
<evidence type="ECO:0000256" key="4">
    <source>
        <dbReference type="ARBA" id="ARBA00022801"/>
    </source>
</evidence>
<evidence type="ECO:0000256" key="1">
    <source>
        <dbReference type="ARBA" id="ARBA00001947"/>
    </source>
</evidence>
<dbReference type="AlphaFoldDB" id="A0A9W9BJI8"/>
<dbReference type="GO" id="GO:0046872">
    <property type="term" value="F:metal ion binding"/>
    <property type="evidence" value="ECO:0007669"/>
    <property type="project" value="UniProtKB-KW"/>
</dbReference>
<dbReference type="InterPro" id="IPR036866">
    <property type="entry name" value="RibonucZ/Hydroxyglut_hydro"/>
</dbReference>
<reference evidence="7" key="1">
    <citation type="submission" date="2022-09" db="EMBL/GenBank/DDBJ databases">
        <title>Chromosome-level assembly of Trichoderma breve T069, a fungus used in development of biopesticide product.</title>
        <authorList>
            <person name="Lin R."/>
            <person name="Liu T."/>
        </authorList>
    </citation>
    <scope>NUCLEOTIDE SEQUENCE</scope>
    <source>
        <strain evidence="7">T069</strain>
    </source>
</reference>
<evidence type="ECO:0000259" key="6">
    <source>
        <dbReference type="SMART" id="SM00849"/>
    </source>
</evidence>
<evidence type="ECO:0000256" key="2">
    <source>
        <dbReference type="ARBA" id="ARBA00007749"/>
    </source>
</evidence>
<gene>
    <name evidence="7" type="ORF">T069G_05639</name>
</gene>